<dbReference type="InterPro" id="IPR004252">
    <property type="entry name" value="Probable_transposase_24"/>
</dbReference>
<feature type="compositionally biased region" description="Basic and acidic residues" evidence="1">
    <location>
        <begin position="256"/>
        <end position="265"/>
    </location>
</feature>
<evidence type="ECO:0000256" key="1">
    <source>
        <dbReference type="SAM" id="MobiDB-lite"/>
    </source>
</evidence>
<dbReference type="Pfam" id="PF03004">
    <property type="entry name" value="Transposase_24"/>
    <property type="match status" value="1"/>
</dbReference>
<accession>A0A2I0B139</accession>
<dbReference type="AlphaFoldDB" id="A0A2I0B139"/>
<dbReference type="Proteomes" id="UP000236161">
    <property type="component" value="Unassembled WGS sequence"/>
</dbReference>
<evidence type="ECO:0000313" key="2">
    <source>
        <dbReference type="EMBL" id="PKA61510.1"/>
    </source>
</evidence>
<sequence length="265" mass="30448">MLFRAREEAKARCKTENIVDTVDSPPEWISADIWRQLVAIWAKDKWRNKSEKGKVNRGTEFEGSIVRHTVGSISFLRHEEILAEDLKKKPTHLKFFDRTHKRFKGKGDFVDKRSRVAHDRYQKAISQQDSDSSTQQDSFDTDAWCEATGESSRGRVYGFSIYKPVSSIMPQHASQRHIGASRYCSMIEEEVQRRVEIACLDLKATVNAQHEQQDKIMAELREMRELLRQAYESRATVPEGDNSLSGWGSNTNGGDQNKRDRGSTH</sequence>
<reference evidence="2 3" key="1">
    <citation type="journal article" date="2017" name="Nature">
        <title>The Apostasia genome and the evolution of orchids.</title>
        <authorList>
            <person name="Zhang G.Q."/>
            <person name="Liu K.W."/>
            <person name="Li Z."/>
            <person name="Lohaus R."/>
            <person name="Hsiao Y.Y."/>
            <person name="Niu S.C."/>
            <person name="Wang J.Y."/>
            <person name="Lin Y.C."/>
            <person name="Xu Q."/>
            <person name="Chen L.J."/>
            <person name="Yoshida K."/>
            <person name="Fujiwara S."/>
            <person name="Wang Z.W."/>
            <person name="Zhang Y.Q."/>
            <person name="Mitsuda N."/>
            <person name="Wang M."/>
            <person name="Liu G.H."/>
            <person name="Pecoraro L."/>
            <person name="Huang H.X."/>
            <person name="Xiao X.J."/>
            <person name="Lin M."/>
            <person name="Wu X.Y."/>
            <person name="Wu W.L."/>
            <person name="Chen Y.Y."/>
            <person name="Chang S.B."/>
            <person name="Sakamoto S."/>
            <person name="Ohme-Takagi M."/>
            <person name="Yagi M."/>
            <person name="Zeng S.J."/>
            <person name="Shen C.Y."/>
            <person name="Yeh C.M."/>
            <person name="Luo Y.B."/>
            <person name="Tsai W.C."/>
            <person name="Van de Peer Y."/>
            <person name="Liu Z.J."/>
        </authorList>
    </citation>
    <scope>NUCLEOTIDE SEQUENCE [LARGE SCALE GENOMIC DNA]</scope>
    <source>
        <strain evidence="3">cv. Shenzhen</strain>
        <tissue evidence="2">Stem</tissue>
    </source>
</reference>
<protein>
    <submittedName>
        <fullName evidence="2">Putative transposase-like protein</fullName>
    </submittedName>
</protein>
<name>A0A2I0B139_9ASPA</name>
<feature type="compositionally biased region" description="Polar residues" evidence="1">
    <location>
        <begin position="242"/>
        <end position="255"/>
    </location>
</feature>
<evidence type="ECO:0000313" key="3">
    <source>
        <dbReference type="Proteomes" id="UP000236161"/>
    </source>
</evidence>
<organism evidence="2 3">
    <name type="scientific">Apostasia shenzhenica</name>
    <dbReference type="NCBI Taxonomy" id="1088818"/>
    <lineage>
        <taxon>Eukaryota</taxon>
        <taxon>Viridiplantae</taxon>
        <taxon>Streptophyta</taxon>
        <taxon>Embryophyta</taxon>
        <taxon>Tracheophyta</taxon>
        <taxon>Spermatophyta</taxon>
        <taxon>Magnoliopsida</taxon>
        <taxon>Liliopsida</taxon>
        <taxon>Asparagales</taxon>
        <taxon>Orchidaceae</taxon>
        <taxon>Apostasioideae</taxon>
        <taxon>Apostasia</taxon>
    </lineage>
</organism>
<feature type="region of interest" description="Disordered" evidence="1">
    <location>
        <begin position="233"/>
        <end position="265"/>
    </location>
</feature>
<gene>
    <name evidence="2" type="ORF">AXF42_Ash018797</name>
</gene>
<dbReference type="EMBL" id="KZ451929">
    <property type="protein sequence ID" value="PKA61510.1"/>
    <property type="molecule type" value="Genomic_DNA"/>
</dbReference>
<proteinExistence type="predicted"/>
<dbReference type="OrthoDB" id="651362at2759"/>
<keyword evidence="3" id="KW-1185">Reference proteome</keyword>